<dbReference type="SUPFAM" id="SSF161098">
    <property type="entry name" value="MetI-like"/>
    <property type="match status" value="1"/>
</dbReference>
<dbReference type="PANTHER" id="PTHR30193">
    <property type="entry name" value="ABC TRANSPORTER PERMEASE PROTEIN"/>
    <property type="match status" value="1"/>
</dbReference>
<evidence type="ECO:0000256" key="5">
    <source>
        <dbReference type="ARBA" id="ARBA00022989"/>
    </source>
</evidence>
<keyword evidence="11" id="KW-1185">Reference proteome</keyword>
<keyword evidence="6 7" id="KW-0472">Membrane</keyword>
<feature type="domain" description="ABC transmembrane type-1" evidence="9">
    <location>
        <begin position="91"/>
        <end position="305"/>
    </location>
</feature>
<evidence type="ECO:0000256" key="4">
    <source>
        <dbReference type="ARBA" id="ARBA00022692"/>
    </source>
</evidence>
<dbReference type="PROSITE" id="PS50928">
    <property type="entry name" value="ABC_TM1"/>
    <property type="match status" value="1"/>
</dbReference>
<dbReference type="GO" id="GO:0005886">
    <property type="term" value="C:plasma membrane"/>
    <property type="evidence" value="ECO:0007669"/>
    <property type="project" value="UniProtKB-SubCell"/>
</dbReference>
<name>A0A2S6IT61_9ACTN</name>
<protein>
    <submittedName>
        <fullName evidence="10">Multiple sugar transport system permease protein</fullName>
    </submittedName>
</protein>
<comment type="similarity">
    <text evidence="7">Belongs to the binding-protein-dependent transport system permease family.</text>
</comment>
<keyword evidence="3" id="KW-1003">Cell membrane</keyword>
<dbReference type="Proteomes" id="UP000239485">
    <property type="component" value="Unassembled WGS sequence"/>
</dbReference>
<dbReference type="GO" id="GO:0055085">
    <property type="term" value="P:transmembrane transport"/>
    <property type="evidence" value="ECO:0007669"/>
    <property type="project" value="InterPro"/>
</dbReference>
<dbReference type="Pfam" id="PF00528">
    <property type="entry name" value="BPD_transp_1"/>
    <property type="match status" value="1"/>
</dbReference>
<accession>A0A2S6IT61</accession>
<keyword evidence="10" id="KW-0762">Sugar transport</keyword>
<dbReference type="InterPro" id="IPR035906">
    <property type="entry name" value="MetI-like_sf"/>
</dbReference>
<dbReference type="Gene3D" id="1.10.3720.10">
    <property type="entry name" value="MetI-like"/>
    <property type="match status" value="1"/>
</dbReference>
<evidence type="ECO:0000256" key="6">
    <source>
        <dbReference type="ARBA" id="ARBA00023136"/>
    </source>
</evidence>
<evidence type="ECO:0000256" key="1">
    <source>
        <dbReference type="ARBA" id="ARBA00004651"/>
    </source>
</evidence>
<evidence type="ECO:0000313" key="11">
    <source>
        <dbReference type="Proteomes" id="UP000239485"/>
    </source>
</evidence>
<keyword evidence="4 7" id="KW-0812">Transmembrane</keyword>
<feature type="compositionally biased region" description="Polar residues" evidence="8">
    <location>
        <begin position="1"/>
        <end position="10"/>
    </location>
</feature>
<dbReference type="RefSeq" id="WP_104432231.1">
    <property type="nucleotide sequence ID" value="NZ_PTJD01000004.1"/>
</dbReference>
<dbReference type="InterPro" id="IPR051393">
    <property type="entry name" value="ABC_transporter_permease"/>
</dbReference>
<organism evidence="10 11">
    <name type="scientific">Kineococcus xinjiangensis</name>
    <dbReference type="NCBI Taxonomy" id="512762"/>
    <lineage>
        <taxon>Bacteria</taxon>
        <taxon>Bacillati</taxon>
        <taxon>Actinomycetota</taxon>
        <taxon>Actinomycetes</taxon>
        <taxon>Kineosporiales</taxon>
        <taxon>Kineosporiaceae</taxon>
        <taxon>Kineococcus</taxon>
    </lineage>
</organism>
<feature type="region of interest" description="Disordered" evidence="8">
    <location>
        <begin position="1"/>
        <end position="25"/>
    </location>
</feature>
<sequence>MATTTIQTTPPALVPGQPPRARKGRSLATNRGGFWFVLPFFVVYAVFLLWPVVYGLGMSFFDTSLARPESDFVGLANYRELLGDPLVWRTLGHTLLFTVMSTIPLVLVALLMALLVQTGVRGQWLWRFSFFAPFLMPVATVVLIWQWLFQYDFGFINATLGQLGLEPVGWLTTEEMAIASVVILTVWWTVGFNFLLYLSALQAIPESLYEAAALDGAGGWRRLVSITLPLLSRTTGLVIVLQVLASLKVFDQIYILFGGGGGPDGAAAPLLQYVYDTGFVSYRLGYASAISYMFFALIIVFSLGQLWLSNRRGTSQKGGAA</sequence>
<dbReference type="InterPro" id="IPR000515">
    <property type="entry name" value="MetI-like"/>
</dbReference>
<evidence type="ECO:0000256" key="2">
    <source>
        <dbReference type="ARBA" id="ARBA00022448"/>
    </source>
</evidence>
<evidence type="ECO:0000256" key="7">
    <source>
        <dbReference type="RuleBase" id="RU363032"/>
    </source>
</evidence>
<evidence type="ECO:0000256" key="3">
    <source>
        <dbReference type="ARBA" id="ARBA00022475"/>
    </source>
</evidence>
<feature type="transmembrane region" description="Helical" evidence="7">
    <location>
        <begin position="95"/>
        <end position="116"/>
    </location>
</feature>
<keyword evidence="5 7" id="KW-1133">Transmembrane helix</keyword>
<dbReference type="OrthoDB" id="9805974at2"/>
<evidence type="ECO:0000259" key="9">
    <source>
        <dbReference type="PROSITE" id="PS50928"/>
    </source>
</evidence>
<evidence type="ECO:0000256" key="8">
    <source>
        <dbReference type="SAM" id="MobiDB-lite"/>
    </source>
</evidence>
<feature type="transmembrane region" description="Helical" evidence="7">
    <location>
        <begin position="289"/>
        <end position="308"/>
    </location>
</feature>
<dbReference type="EMBL" id="PTJD01000004">
    <property type="protein sequence ID" value="PPK97429.1"/>
    <property type="molecule type" value="Genomic_DNA"/>
</dbReference>
<evidence type="ECO:0000313" key="10">
    <source>
        <dbReference type="EMBL" id="PPK97429.1"/>
    </source>
</evidence>
<dbReference type="CDD" id="cd06261">
    <property type="entry name" value="TM_PBP2"/>
    <property type="match status" value="1"/>
</dbReference>
<keyword evidence="2 7" id="KW-0813">Transport</keyword>
<comment type="caution">
    <text evidence="10">The sequence shown here is derived from an EMBL/GenBank/DDBJ whole genome shotgun (WGS) entry which is preliminary data.</text>
</comment>
<feature type="transmembrane region" description="Helical" evidence="7">
    <location>
        <begin position="128"/>
        <end position="148"/>
    </location>
</feature>
<comment type="subcellular location">
    <subcellularLocation>
        <location evidence="1 7">Cell membrane</location>
        <topology evidence="1 7">Multi-pass membrane protein</topology>
    </subcellularLocation>
</comment>
<dbReference type="AlphaFoldDB" id="A0A2S6IT61"/>
<feature type="transmembrane region" description="Helical" evidence="7">
    <location>
        <begin position="32"/>
        <end position="53"/>
    </location>
</feature>
<proteinExistence type="inferred from homology"/>
<reference evidence="10 11" key="1">
    <citation type="submission" date="2018-02" db="EMBL/GenBank/DDBJ databases">
        <title>Genomic Encyclopedia of Archaeal and Bacterial Type Strains, Phase II (KMG-II): from individual species to whole genera.</title>
        <authorList>
            <person name="Goeker M."/>
        </authorList>
    </citation>
    <scope>NUCLEOTIDE SEQUENCE [LARGE SCALE GENOMIC DNA]</scope>
    <source>
        <strain evidence="10 11">DSM 22857</strain>
    </source>
</reference>
<gene>
    <name evidence="10" type="ORF">CLV92_104250</name>
</gene>
<dbReference type="PANTHER" id="PTHR30193:SF41">
    <property type="entry name" value="DIACETYLCHITOBIOSE UPTAKE SYSTEM PERMEASE PROTEIN NGCF"/>
    <property type="match status" value="1"/>
</dbReference>
<feature type="transmembrane region" description="Helical" evidence="7">
    <location>
        <begin position="176"/>
        <end position="198"/>
    </location>
</feature>